<feature type="compositionally biased region" description="Basic residues" evidence="2">
    <location>
        <begin position="288"/>
        <end position="297"/>
    </location>
</feature>
<dbReference type="AlphaFoldDB" id="A0AA38I4M6"/>
<name>A0AA38I4M6_9CUCU</name>
<organism evidence="4 5">
    <name type="scientific">Zophobas morio</name>
    <dbReference type="NCBI Taxonomy" id="2755281"/>
    <lineage>
        <taxon>Eukaryota</taxon>
        <taxon>Metazoa</taxon>
        <taxon>Ecdysozoa</taxon>
        <taxon>Arthropoda</taxon>
        <taxon>Hexapoda</taxon>
        <taxon>Insecta</taxon>
        <taxon>Pterygota</taxon>
        <taxon>Neoptera</taxon>
        <taxon>Endopterygota</taxon>
        <taxon>Coleoptera</taxon>
        <taxon>Polyphaga</taxon>
        <taxon>Cucujiformia</taxon>
        <taxon>Tenebrionidae</taxon>
        <taxon>Zophobas</taxon>
    </lineage>
</organism>
<accession>A0AA38I4M6</accession>
<dbReference type="EMBL" id="JALNTZ010000006">
    <property type="protein sequence ID" value="KAJ3648739.1"/>
    <property type="molecule type" value="Genomic_DNA"/>
</dbReference>
<evidence type="ECO:0000313" key="4">
    <source>
        <dbReference type="EMBL" id="KAJ3648739.1"/>
    </source>
</evidence>
<feature type="region of interest" description="Disordered" evidence="2">
    <location>
        <begin position="1"/>
        <end position="66"/>
    </location>
</feature>
<feature type="compositionally biased region" description="Basic and acidic residues" evidence="2">
    <location>
        <begin position="775"/>
        <end position="811"/>
    </location>
</feature>
<keyword evidence="1" id="KW-0862">Zinc</keyword>
<feature type="domain" description="CCHC-type" evidence="3">
    <location>
        <begin position="320"/>
        <end position="335"/>
    </location>
</feature>
<dbReference type="Proteomes" id="UP001168821">
    <property type="component" value="Unassembled WGS sequence"/>
</dbReference>
<dbReference type="PROSITE" id="PS50158">
    <property type="entry name" value="ZF_CCHC"/>
    <property type="match status" value="2"/>
</dbReference>
<protein>
    <recommendedName>
        <fullName evidence="3">CCHC-type domain-containing protein</fullName>
    </recommendedName>
</protein>
<feature type="region of interest" description="Disordered" evidence="2">
    <location>
        <begin position="267"/>
        <end position="297"/>
    </location>
</feature>
<dbReference type="Pfam" id="PF00098">
    <property type="entry name" value="zf-CCHC"/>
    <property type="match status" value="1"/>
</dbReference>
<dbReference type="PANTHER" id="PTHR46888:SF1">
    <property type="entry name" value="RIBONUCLEASE H"/>
    <property type="match status" value="1"/>
</dbReference>
<evidence type="ECO:0000259" key="3">
    <source>
        <dbReference type="PROSITE" id="PS50158"/>
    </source>
</evidence>
<dbReference type="Gene3D" id="4.10.60.10">
    <property type="entry name" value="Zinc finger, CCHC-type"/>
    <property type="match status" value="1"/>
</dbReference>
<comment type="caution">
    <text evidence="4">The sequence shown here is derived from an EMBL/GenBank/DDBJ whole genome shotgun (WGS) entry which is preliminary data.</text>
</comment>
<dbReference type="InterPro" id="IPR021109">
    <property type="entry name" value="Peptidase_aspartic_dom_sf"/>
</dbReference>
<keyword evidence="1" id="KW-0863">Zinc-finger</keyword>
<gene>
    <name evidence="4" type="ORF">Zmor_020518</name>
</gene>
<sequence length="964" mass="108917">MDRDSYSSSSSSRSSSADGNYKRRQKRTRSPSKASRNLSAPGTSRGSDHKSCTPSNTPPLSKSNDTVSRLEALVEKLIKHQTKAKDKHHRGIRVAIKPESIPEFTPGNPNLSSAKWIAKIEQLAKINNWDEPTMIFLMQSRLSGLARRWYDNLSTYRLSWKEWKKLLVKSFPEHRDFATTLRALVNRMKLPTESWERYYFDKVELTNACDINGHRAVSCIIDGIEDPSVQAGARAGRYTSPDRLYAEYISVLKPEKSVSSTTVAKTAFTTAHRRPLSERERSNEPPPKKAKPPARRPPKCYNCRDEGHFADKCPKPKVECASCKRLGHLTKDCRRQSIKNQVVVEKDLAPVNSSYFFDCWVNETPSQAYVDSGCGAVLIREDTANMLNMERSPCTKYVIGYGGVATKTLGKLTIRLKIDGAEAEVESLIVPNTAQEIPVLVGQTFLNQDEIMMIVSGQTVRVTRRGSDLCETLDVPPRKIPLWAKESIVLEPRTTALVAVTSRGACADDVYVRGGLRPLPDGEHVVHECITKGEDGYVAITNLSYRHIEGNSLHGDAEAGSVADCYRCRHVAATGPAPVMLAPLAWTGAERRGTAERNDVEKIWRTSGALYNFCSALKAITGNLDSDDGQRYETLISPIQIQQDKQKILLDEQISLTTTAIEKFNKSIARLTINQQIFKKKIEIYPLLHLIAFLQMITVSQEILRILEELETAISFAKLNTLHNSIIDPKDLLSELKILENKLDEKSLAYEPDTREIKNNLKIMKVEIMENKSKIDKAKDTAGKDKLGKRKETNHSGPDEDRKQNGKDNKGKNSQQSSDYRNRNDQAKRRRDVKNNGKKKRKVPTINVENEKWRRHYEKPYEGNGKKINDEETRTNENFERTEAAPTQEEVERDIKKMKNNKAAGYDGLVAELIKYEGKELHKRIHGLIEEIWIKEEMPRERKIGVITPIPKQTGTLVKVTKCL</sequence>
<reference evidence="4" key="1">
    <citation type="journal article" date="2023" name="G3 (Bethesda)">
        <title>Whole genome assemblies of Zophobas morio and Tenebrio molitor.</title>
        <authorList>
            <person name="Kaur S."/>
            <person name="Stinson S.A."/>
            <person name="diCenzo G.C."/>
        </authorList>
    </citation>
    <scope>NUCLEOTIDE SEQUENCE</scope>
    <source>
        <strain evidence="4">QUZm001</strain>
    </source>
</reference>
<evidence type="ECO:0000256" key="2">
    <source>
        <dbReference type="SAM" id="MobiDB-lite"/>
    </source>
</evidence>
<dbReference type="InterPro" id="IPR036875">
    <property type="entry name" value="Znf_CCHC_sf"/>
</dbReference>
<feature type="domain" description="CCHC-type" evidence="3">
    <location>
        <begin position="299"/>
        <end position="315"/>
    </location>
</feature>
<dbReference type="PANTHER" id="PTHR46888">
    <property type="entry name" value="ZINC KNUCKLE DOMAINCONTAINING PROTEIN-RELATED"/>
    <property type="match status" value="1"/>
</dbReference>
<dbReference type="GO" id="GO:0003676">
    <property type="term" value="F:nucleic acid binding"/>
    <property type="evidence" value="ECO:0007669"/>
    <property type="project" value="InterPro"/>
</dbReference>
<feature type="compositionally biased region" description="Basic and acidic residues" evidence="2">
    <location>
        <begin position="275"/>
        <end position="287"/>
    </location>
</feature>
<dbReference type="SMART" id="SM00343">
    <property type="entry name" value="ZnF_C2HC"/>
    <property type="match status" value="2"/>
</dbReference>
<evidence type="ECO:0000313" key="5">
    <source>
        <dbReference type="Proteomes" id="UP001168821"/>
    </source>
</evidence>
<dbReference type="InterPro" id="IPR001878">
    <property type="entry name" value="Znf_CCHC"/>
</dbReference>
<dbReference type="GO" id="GO:0008270">
    <property type="term" value="F:zinc ion binding"/>
    <property type="evidence" value="ECO:0007669"/>
    <property type="project" value="UniProtKB-KW"/>
</dbReference>
<feature type="compositionally biased region" description="Basic residues" evidence="2">
    <location>
        <begin position="828"/>
        <end position="843"/>
    </location>
</feature>
<feature type="region of interest" description="Disordered" evidence="2">
    <location>
        <begin position="775"/>
        <end position="849"/>
    </location>
</feature>
<feature type="compositionally biased region" description="Polar residues" evidence="2">
    <location>
        <begin position="31"/>
        <end position="45"/>
    </location>
</feature>
<keyword evidence="1" id="KW-0479">Metal-binding</keyword>
<feature type="compositionally biased region" description="Low complexity" evidence="2">
    <location>
        <begin position="1"/>
        <end position="16"/>
    </location>
</feature>
<dbReference type="Gene3D" id="2.40.70.10">
    <property type="entry name" value="Acid Proteases"/>
    <property type="match status" value="1"/>
</dbReference>
<proteinExistence type="predicted"/>
<feature type="compositionally biased region" description="Polar residues" evidence="2">
    <location>
        <begin position="52"/>
        <end position="66"/>
    </location>
</feature>
<keyword evidence="5" id="KW-1185">Reference proteome</keyword>
<dbReference type="SUPFAM" id="SSF50630">
    <property type="entry name" value="Acid proteases"/>
    <property type="match status" value="1"/>
</dbReference>
<evidence type="ECO:0000256" key="1">
    <source>
        <dbReference type="PROSITE-ProRule" id="PRU00047"/>
    </source>
</evidence>
<dbReference type="SUPFAM" id="SSF57756">
    <property type="entry name" value="Retrovirus zinc finger-like domains"/>
    <property type="match status" value="1"/>
</dbReference>